<dbReference type="Gene3D" id="1.10.260.40">
    <property type="entry name" value="lambda repressor-like DNA-binding domains"/>
    <property type="match status" value="1"/>
</dbReference>
<dbReference type="InterPro" id="IPR041413">
    <property type="entry name" value="MLTR_LBD"/>
</dbReference>
<dbReference type="PANTHER" id="PTHR35010:SF2">
    <property type="entry name" value="BLL4672 PROTEIN"/>
    <property type="match status" value="1"/>
</dbReference>
<comment type="caution">
    <text evidence="2">The sequence shown here is derived from an EMBL/GenBank/DDBJ whole genome shotgun (WGS) entry which is preliminary data.</text>
</comment>
<sequence>MTDRGNELGTFLRAHRAALRPDDVDLPGGTGMRRTPGLRREEVATLAGVSVDYYTRLERGRERQPSPSVVDALAGALRLRRDEHRHLRDLVSRRPAPAELSHRVRPGVHRLLEALRPNPAYVVGPTNDLLAANPSGLHLLAGIEAWPVQRRNIVRYVFLHPAARRLYVDWDQLAPGVVAHLRAVAGEFAHTPEFVHLVGELTLNSAEFAGLWQRYEVDAHTNGDKRFHHPTVGRLTLGYEAMRLDGTDGQRLIAYHAAPGTPDHAAAELLDADVTRAA</sequence>
<dbReference type="SMART" id="SM00530">
    <property type="entry name" value="HTH_XRE"/>
    <property type="match status" value="1"/>
</dbReference>
<gene>
    <name evidence="2" type="ORF">ACFPIJ_61480</name>
</gene>
<organism evidence="2 3">
    <name type="scientific">Dactylosporangium cerinum</name>
    <dbReference type="NCBI Taxonomy" id="1434730"/>
    <lineage>
        <taxon>Bacteria</taxon>
        <taxon>Bacillati</taxon>
        <taxon>Actinomycetota</taxon>
        <taxon>Actinomycetes</taxon>
        <taxon>Micromonosporales</taxon>
        <taxon>Micromonosporaceae</taxon>
        <taxon>Dactylosporangium</taxon>
    </lineage>
</organism>
<dbReference type="Pfam" id="PF13560">
    <property type="entry name" value="HTH_31"/>
    <property type="match status" value="1"/>
</dbReference>
<dbReference type="Proteomes" id="UP001595912">
    <property type="component" value="Unassembled WGS sequence"/>
</dbReference>
<dbReference type="SUPFAM" id="SSF47413">
    <property type="entry name" value="lambda repressor-like DNA-binding domains"/>
    <property type="match status" value="1"/>
</dbReference>
<keyword evidence="3" id="KW-1185">Reference proteome</keyword>
<proteinExistence type="predicted"/>
<dbReference type="CDD" id="cd00093">
    <property type="entry name" value="HTH_XRE"/>
    <property type="match status" value="1"/>
</dbReference>
<dbReference type="PANTHER" id="PTHR35010">
    <property type="entry name" value="BLL4672 PROTEIN-RELATED"/>
    <property type="match status" value="1"/>
</dbReference>
<dbReference type="InterPro" id="IPR001387">
    <property type="entry name" value="Cro/C1-type_HTH"/>
</dbReference>
<dbReference type="RefSeq" id="WP_380128826.1">
    <property type="nucleotide sequence ID" value="NZ_JBHSIU010000130.1"/>
</dbReference>
<dbReference type="Pfam" id="PF17765">
    <property type="entry name" value="MLTR_LBD"/>
    <property type="match status" value="1"/>
</dbReference>
<protein>
    <submittedName>
        <fullName evidence="2">Helix-turn-helix domain-containing protein</fullName>
    </submittedName>
</protein>
<dbReference type="Gene3D" id="3.30.450.180">
    <property type="match status" value="1"/>
</dbReference>
<evidence type="ECO:0000313" key="3">
    <source>
        <dbReference type="Proteomes" id="UP001595912"/>
    </source>
</evidence>
<evidence type="ECO:0000313" key="2">
    <source>
        <dbReference type="EMBL" id="MFC5008176.1"/>
    </source>
</evidence>
<feature type="domain" description="HTH cro/C1-type" evidence="1">
    <location>
        <begin position="37"/>
        <end position="84"/>
    </location>
</feature>
<dbReference type="InterPro" id="IPR010982">
    <property type="entry name" value="Lambda_DNA-bd_dom_sf"/>
</dbReference>
<dbReference type="EMBL" id="JBHSIU010000130">
    <property type="protein sequence ID" value="MFC5008176.1"/>
    <property type="molecule type" value="Genomic_DNA"/>
</dbReference>
<reference evidence="3" key="1">
    <citation type="journal article" date="2019" name="Int. J. Syst. Evol. Microbiol.">
        <title>The Global Catalogue of Microorganisms (GCM) 10K type strain sequencing project: providing services to taxonomists for standard genome sequencing and annotation.</title>
        <authorList>
            <consortium name="The Broad Institute Genomics Platform"/>
            <consortium name="The Broad Institute Genome Sequencing Center for Infectious Disease"/>
            <person name="Wu L."/>
            <person name="Ma J."/>
        </authorList>
    </citation>
    <scope>NUCLEOTIDE SEQUENCE [LARGE SCALE GENOMIC DNA]</scope>
    <source>
        <strain evidence="3">CGMCC 4.7152</strain>
    </source>
</reference>
<name>A0ABV9WLB4_9ACTN</name>
<accession>A0ABV9WLB4</accession>
<dbReference type="PROSITE" id="PS50943">
    <property type="entry name" value="HTH_CROC1"/>
    <property type="match status" value="1"/>
</dbReference>
<evidence type="ECO:0000259" key="1">
    <source>
        <dbReference type="PROSITE" id="PS50943"/>
    </source>
</evidence>